<evidence type="ECO:0000313" key="2">
    <source>
        <dbReference type="Proteomes" id="UP000008909"/>
    </source>
</evidence>
<protein>
    <submittedName>
        <fullName evidence="1">Uncharacterized protein</fullName>
    </submittedName>
</protein>
<dbReference type="Proteomes" id="UP000008909">
    <property type="component" value="Unassembled WGS sequence"/>
</dbReference>
<accession>G7YJ20</accession>
<organism evidence="1 2">
    <name type="scientific">Clonorchis sinensis</name>
    <name type="common">Chinese liver fluke</name>
    <dbReference type="NCBI Taxonomy" id="79923"/>
    <lineage>
        <taxon>Eukaryota</taxon>
        <taxon>Metazoa</taxon>
        <taxon>Spiralia</taxon>
        <taxon>Lophotrochozoa</taxon>
        <taxon>Platyhelminthes</taxon>
        <taxon>Trematoda</taxon>
        <taxon>Digenea</taxon>
        <taxon>Opisthorchiida</taxon>
        <taxon>Opisthorchiata</taxon>
        <taxon>Opisthorchiidae</taxon>
        <taxon>Clonorchis</taxon>
    </lineage>
</organism>
<proteinExistence type="predicted"/>
<evidence type="ECO:0000313" key="1">
    <source>
        <dbReference type="EMBL" id="GAA52953.1"/>
    </source>
</evidence>
<name>G7YJ20_CLOSI</name>
<sequence length="539" mass="62059">MDTDQHIALEDHFQDDHLQWNNADKSLLTKLVRTEFDKTAIFHLEGSTNESPPKEKPCHHSQPHSFLVVSPLGRFPPPSREAKKSEADRVLTRIRSIKTLQLLRLRYLKQLHLNHKPPKSIGWRKGVRWCKFERNKAQLEDRSLLTNPRYVCLLDRLHRFLDCLKVLRFLPTEAKVPLTVREFCDSVNHAAKFNSILLFEFLPVVSSVCQETRQRMRAEIQQLKESINILFGTVSKSTPLSELNTKQAQLQGRYARLCADFAAFPRLINRIKLEIVSCIWIAFNENVEEFVREKESDVAETPESIVARVLVRLVFQTGEQAHPTENARGKETRLRINPSPLLIKSLFSSAVQVLSSSTHLEELKRNFLLNQLSPEAIEEDSQRQTCRVSVESNIKLTDAETDMKTPEDSLIHSVPWNPAVPEGMDAEAEHIRGFLTEVIRSTERKPAKHEIGMRLSPNKNEASRGLLKIFQQPFEQCIASTFRPPNMVVLWKAKIETLQKRKWSAVKYALHDRKILVGRRLLVAFSFHHENLVSFLGFG</sequence>
<keyword evidence="2" id="KW-1185">Reference proteome</keyword>
<reference evidence="1" key="1">
    <citation type="journal article" date="2011" name="Genome Biol.">
        <title>The draft genome of the carcinogenic human liver fluke Clonorchis sinensis.</title>
        <authorList>
            <person name="Wang X."/>
            <person name="Chen W."/>
            <person name="Huang Y."/>
            <person name="Sun J."/>
            <person name="Men J."/>
            <person name="Liu H."/>
            <person name="Luo F."/>
            <person name="Guo L."/>
            <person name="Lv X."/>
            <person name="Deng C."/>
            <person name="Zhou C."/>
            <person name="Fan Y."/>
            <person name="Li X."/>
            <person name="Huang L."/>
            <person name="Hu Y."/>
            <person name="Liang C."/>
            <person name="Hu X."/>
            <person name="Xu J."/>
            <person name="Yu X."/>
        </authorList>
    </citation>
    <scope>NUCLEOTIDE SEQUENCE [LARGE SCALE GENOMIC DNA]</scope>
    <source>
        <strain evidence="1">Henan</strain>
    </source>
</reference>
<reference key="2">
    <citation type="submission" date="2011-10" db="EMBL/GenBank/DDBJ databases">
        <title>The genome and transcriptome sequence of Clonorchis sinensis provide insights into the carcinogenic liver fluke.</title>
        <authorList>
            <person name="Wang X."/>
            <person name="Huang Y."/>
            <person name="Chen W."/>
            <person name="Liu H."/>
            <person name="Guo L."/>
            <person name="Chen Y."/>
            <person name="Luo F."/>
            <person name="Zhou W."/>
            <person name="Sun J."/>
            <person name="Mao Q."/>
            <person name="Liang P."/>
            <person name="Zhou C."/>
            <person name="Tian Y."/>
            <person name="Men J."/>
            <person name="Lv X."/>
            <person name="Huang L."/>
            <person name="Zhou J."/>
            <person name="Hu Y."/>
            <person name="Li R."/>
            <person name="Zhang F."/>
            <person name="Lei H."/>
            <person name="Li X."/>
            <person name="Hu X."/>
            <person name="Liang C."/>
            <person name="Xu J."/>
            <person name="Wu Z."/>
            <person name="Yu X."/>
        </authorList>
    </citation>
    <scope>NUCLEOTIDE SEQUENCE</scope>
    <source>
        <strain>Henan</strain>
    </source>
</reference>
<gene>
    <name evidence="1" type="ORF">CLF_109212</name>
</gene>
<dbReference type="EMBL" id="DF143386">
    <property type="protein sequence ID" value="GAA52953.1"/>
    <property type="molecule type" value="Genomic_DNA"/>
</dbReference>
<dbReference type="AlphaFoldDB" id="G7YJ20"/>